<feature type="domain" description="Methylated-DNA-[protein]-cysteine S-methyltransferase DNA binding" evidence="2">
    <location>
        <begin position="88"/>
        <end position="166"/>
    </location>
</feature>
<dbReference type="PANTHER" id="PTHR10815:SF14">
    <property type="entry name" value="BIFUNCTIONAL TRANSCRIPTIONAL ACTIVATOR_DNA REPAIR ENZYME ADA"/>
    <property type="match status" value="1"/>
</dbReference>
<evidence type="ECO:0000313" key="3">
    <source>
        <dbReference type="EMBL" id="MDQ0464764.1"/>
    </source>
</evidence>
<dbReference type="NCBIfam" id="TIGR00589">
    <property type="entry name" value="ogt"/>
    <property type="match status" value="1"/>
</dbReference>
<dbReference type="InterPro" id="IPR036631">
    <property type="entry name" value="MGMT_N_sf"/>
</dbReference>
<keyword evidence="3" id="KW-0808">Transferase</keyword>
<keyword evidence="1" id="KW-0227">DNA damage</keyword>
<dbReference type="GO" id="GO:0008168">
    <property type="term" value="F:methyltransferase activity"/>
    <property type="evidence" value="ECO:0007669"/>
    <property type="project" value="UniProtKB-KW"/>
</dbReference>
<dbReference type="SUPFAM" id="SSF46767">
    <property type="entry name" value="Methylated DNA-protein cysteine methyltransferase, C-terminal domain"/>
    <property type="match status" value="1"/>
</dbReference>
<dbReference type="Pfam" id="PF01035">
    <property type="entry name" value="DNA_binding_1"/>
    <property type="match status" value="1"/>
</dbReference>
<keyword evidence="3" id="KW-0489">Methyltransferase</keyword>
<accession>A0ABU0IS05</accession>
<dbReference type="Gene3D" id="1.10.10.10">
    <property type="entry name" value="Winged helix-like DNA-binding domain superfamily/Winged helix DNA-binding domain"/>
    <property type="match status" value="1"/>
</dbReference>
<dbReference type="InterPro" id="IPR036388">
    <property type="entry name" value="WH-like_DNA-bd_sf"/>
</dbReference>
<keyword evidence="4" id="KW-1185">Reference proteome</keyword>
<dbReference type="Gene3D" id="3.30.160.70">
    <property type="entry name" value="Methylated DNA-protein cysteine methyltransferase domain"/>
    <property type="match status" value="1"/>
</dbReference>
<name>A0ABU0IS05_9CAUL</name>
<sequence length="168" mass="17227">MTQETLRYATGRTDLGLVLAAVSETGLRLAILGDDAKALAADLAARFPAAQLVEDNAALAPALKSLAALVAEPGKPVDLPLDAAGTPLQQEVWTALRAIPAGSTASYAEVAAAIGRPKAARAVAQACAANPLAVITPCHRVVRADGGLSGYRWGVERKRALLAREAAL</sequence>
<organism evidence="3 4">
    <name type="scientific">Caulobacter ginsengisoli</name>
    <dbReference type="NCBI Taxonomy" id="400775"/>
    <lineage>
        <taxon>Bacteria</taxon>
        <taxon>Pseudomonadati</taxon>
        <taxon>Pseudomonadota</taxon>
        <taxon>Alphaproteobacteria</taxon>
        <taxon>Caulobacterales</taxon>
        <taxon>Caulobacteraceae</taxon>
        <taxon>Caulobacter</taxon>
    </lineage>
</organism>
<dbReference type="SUPFAM" id="SSF53155">
    <property type="entry name" value="Methylated DNA-protein cysteine methyltransferase domain"/>
    <property type="match status" value="1"/>
</dbReference>
<dbReference type="PANTHER" id="PTHR10815">
    <property type="entry name" value="METHYLATED-DNA--PROTEIN-CYSTEINE METHYLTRANSFERASE"/>
    <property type="match status" value="1"/>
</dbReference>
<dbReference type="RefSeq" id="WP_307349656.1">
    <property type="nucleotide sequence ID" value="NZ_JAUSVS010000004.1"/>
</dbReference>
<comment type="caution">
    <text evidence="3">The sequence shown here is derived from an EMBL/GenBank/DDBJ whole genome shotgun (WGS) entry which is preliminary data.</text>
</comment>
<dbReference type="CDD" id="cd06445">
    <property type="entry name" value="ATase"/>
    <property type="match status" value="1"/>
</dbReference>
<evidence type="ECO:0000313" key="4">
    <source>
        <dbReference type="Proteomes" id="UP001228905"/>
    </source>
</evidence>
<evidence type="ECO:0000256" key="1">
    <source>
        <dbReference type="ARBA" id="ARBA00022763"/>
    </source>
</evidence>
<protein>
    <submittedName>
        <fullName evidence="3">O-6-methylguanine DNA methyltransferase</fullName>
    </submittedName>
</protein>
<dbReference type="InterPro" id="IPR036217">
    <property type="entry name" value="MethylDNA_cys_MeTrfase_DNAb"/>
</dbReference>
<reference evidence="3 4" key="1">
    <citation type="submission" date="2023-07" db="EMBL/GenBank/DDBJ databases">
        <title>Genomic Encyclopedia of Type Strains, Phase IV (KMG-IV): sequencing the most valuable type-strain genomes for metagenomic binning, comparative biology and taxonomic classification.</title>
        <authorList>
            <person name="Goeker M."/>
        </authorList>
    </citation>
    <scope>NUCLEOTIDE SEQUENCE [LARGE SCALE GENOMIC DNA]</scope>
    <source>
        <strain evidence="3 4">DSM 18695</strain>
    </source>
</reference>
<dbReference type="Proteomes" id="UP001228905">
    <property type="component" value="Unassembled WGS sequence"/>
</dbReference>
<dbReference type="GO" id="GO:0032259">
    <property type="term" value="P:methylation"/>
    <property type="evidence" value="ECO:0007669"/>
    <property type="project" value="UniProtKB-KW"/>
</dbReference>
<gene>
    <name evidence="3" type="ORF">QO010_002548</name>
</gene>
<dbReference type="InterPro" id="IPR014048">
    <property type="entry name" value="MethylDNA_cys_MeTrfase_DNA-bd"/>
</dbReference>
<dbReference type="EMBL" id="JAUSVS010000004">
    <property type="protein sequence ID" value="MDQ0464764.1"/>
    <property type="molecule type" value="Genomic_DNA"/>
</dbReference>
<proteinExistence type="predicted"/>
<evidence type="ECO:0000259" key="2">
    <source>
        <dbReference type="Pfam" id="PF01035"/>
    </source>
</evidence>